<dbReference type="GO" id="GO:0000723">
    <property type="term" value="P:telomere maintenance"/>
    <property type="evidence" value="ECO:0007669"/>
    <property type="project" value="InterPro"/>
</dbReference>
<dbReference type="PANTHER" id="PTHR12604">
    <property type="entry name" value="KU AUTOANTIGEN DNA HELICASE"/>
    <property type="match status" value="1"/>
</dbReference>
<evidence type="ECO:0000256" key="10">
    <source>
        <dbReference type="ARBA" id="ARBA00022895"/>
    </source>
</evidence>
<keyword evidence="11" id="KW-0238">DNA-binding</keyword>
<keyword evidence="6" id="KW-0227">DNA damage</keyword>
<evidence type="ECO:0000256" key="5">
    <source>
        <dbReference type="ARBA" id="ARBA00022741"/>
    </source>
</evidence>
<dbReference type="Pfam" id="PF03731">
    <property type="entry name" value="Ku_N"/>
    <property type="match status" value="1"/>
</dbReference>
<keyword evidence="16" id="KW-0472">Membrane</keyword>
<keyword evidence="10" id="KW-0158">Chromosome</keyword>
<dbReference type="GO" id="GO:0006303">
    <property type="term" value="P:double-strand break repair via nonhomologous end joining"/>
    <property type="evidence" value="ECO:0007669"/>
    <property type="project" value="InterPro"/>
</dbReference>
<dbReference type="GO" id="GO:0006310">
    <property type="term" value="P:DNA recombination"/>
    <property type="evidence" value="ECO:0007669"/>
    <property type="project" value="UniProtKB-KW"/>
</dbReference>
<evidence type="ECO:0000256" key="7">
    <source>
        <dbReference type="ARBA" id="ARBA00022801"/>
    </source>
</evidence>
<dbReference type="EMBL" id="KV921871">
    <property type="protein sequence ID" value="ORE09856.1"/>
    <property type="molecule type" value="Genomic_DNA"/>
</dbReference>
<dbReference type="InterPro" id="IPR024193">
    <property type="entry name" value="Ku80"/>
</dbReference>
<dbReference type="GO" id="GO:0000781">
    <property type="term" value="C:chromosome, telomeric region"/>
    <property type="evidence" value="ECO:0007669"/>
    <property type="project" value="UniProtKB-SubCell"/>
</dbReference>
<keyword evidence="5" id="KW-0547">Nucleotide-binding</keyword>
<dbReference type="InterPro" id="IPR014893">
    <property type="entry name" value="Ku_PK_bind"/>
</dbReference>
<evidence type="ECO:0000256" key="4">
    <source>
        <dbReference type="ARBA" id="ARBA00021792"/>
    </source>
</evidence>
<dbReference type="GO" id="GO:0004386">
    <property type="term" value="F:helicase activity"/>
    <property type="evidence" value="ECO:0007669"/>
    <property type="project" value="UniProtKB-KW"/>
</dbReference>
<dbReference type="SMART" id="SM00559">
    <property type="entry name" value="Ku78"/>
    <property type="match status" value="1"/>
</dbReference>
<evidence type="ECO:0000259" key="17">
    <source>
        <dbReference type="SMART" id="SM00559"/>
    </source>
</evidence>
<dbReference type="Gene3D" id="2.40.290.10">
    <property type="match status" value="1"/>
</dbReference>
<dbReference type="Gene3D" id="3.40.50.410">
    <property type="entry name" value="von Willebrand factor, type A domain"/>
    <property type="match status" value="1"/>
</dbReference>
<feature type="domain" description="Ku" evidence="17">
    <location>
        <begin position="297"/>
        <end position="435"/>
    </location>
</feature>
<comment type="subcellular location">
    <subcellularLocation>
        <location evidence="2">Chromosome</location>
        <location evidence="2">Telomere</location>
    </subcellularLocation>
    <subcellularLocation>
        <location evidence="1">Nucleus</location>
    </subcellularLocation>
</comment>
<evidence type="ECO:0000256" key="2">
    <source>
        <dbReference type="ARBA" id="ARBA00004574"/>
    </source>
</evidence>
<evidence type="ECO:0000256" key="15">
    <source>
        <dbReference type="ARBA" id="ARBA00031847"/>
    </source>
</evidence>
<dbReference type="PANTHER" id="PTHR12604:SF4">
    <property type="entry name" value="X-RAY REPAIR CROSS-COMPLEMENTING PROTEIN 5"/>
    <property type="match status" value="1"/>
</dbReference>
<dbReference type="GO" id="GO:0005524">
    <property type="term" value="F:ATP binding"/>
    <property type="evidence" value="ECO:0007669"/>
    <property type="project" value="UniProtKB-KW"/>
</dbReference>
<dbReference type="SUPFAM" id="SSF100939">
    <property type="entry name" value="SPOC domain-like"/>
    <property type="match status" value="1"/>
</dbReference>
<keyword evidence="16" id="KW-1133">Transmembrane helix</keyword>
<dbReference type="AlphaFoldDB" id="A0A1X0RCX1"/>
<dbReference type="GO" id="GO:0016787">
    <property type="term" value="F:hydrolase activity"/>
    <property type="evidence" value="ECO:0007669"/>
    <property type="project" value="UniProtKB-KW"/>
</dbReference>
<dbReference type="GO" id="GO:0003684">
    <property type="term" value="F:damaged DNA binding"/>
    <property type="evidence" value="ECO:0007669"/>
    <property type="project" value="InterPro"/>
</dbReference>
<dbReference type="CDD" id="cd00873">
    <property type="entry name" value="KU80"/>
    <property type="match status" value="1"/>
</dbReference>
<keyword evidence="13" id="KW-0234">DNA repair</keyword>
<dbReference type="Pfam" id="PF02735">
    <property type="entry name" value="Ku"/>
    <property type="match status" value="1"/>
</dbReference>
<dbReference type="GO" id="GO:0043564">
    <property type="term" value="C:Ku70:Ku80 complex"/>
    <property type="evidence" value="ECO:0007669"/>
    <property type="project" value="InterPro"/>
</dbReference>
<dbReference type="Gene3D" id="1.10.1600.10">
    <property type="match status" value="1"/>
</dbReference>
<dbReference type="InterPro" id="IPR036494">
    <property type="entry name" value="Ku_C_sf"/>
</dbReference>
<dbReference type="InterPro" id="IPR005161">
    <property type="entry name" value="Ku_N"/>
</dbReference>
<evidence type="ECO:0000256" key="11">
    <source>
        <dbReference type="ARBA" id="ARBA00023125"/>
    </source>
</evidence>
<keyword evidence="16" id="KW-0812">Transmembrane</keyword>
<evidence type="ECO:0000256" key="1">
    <source>
        <dbReference type="ARBA" id="ARBA00004123"/>
    </source>
</evidence>
<keyword evidence="14" id="KW-0539">Nucleus</keyword>
<keyword evidence="12" id="KW-0233">DNA recombination</keyword>
<dbReference type="SUPFAM" id="SSF53300">
    <property type="entry name" value="vWA-like"/>
    <property type="match status" value="1"/>
</dbReference>
<evidence type="ECO:0000256" key="9">
    <source>
        <dbReference type="ARBA" id="ARBA00022840"/>
    </source>
</evidence>
<keyword evidence="7" id="KW-0378">Hydrolase</keyword>
<evidence type="ECO:0000313" key="18">
    <source>
        <dbReference type="EMBL" id="ORE09856.1"/>
    </source>
</evidence>
<dbReference type="GO" id="GO:0042162">
    <property type="term" value="F:telomeric DNA binding"/>
    <property type="evidence" value="ECO:0007669"/>
    <property type="project" value="InterPro"/>
</dbReference>
<feature type="transmembrane region" description="Helical" evidence="16">
    <location>
        <begin position="532"/>
        <end position="549"/>
    </location>
</feature>
<dbReference type="SUPFAM" id="SSF101420">
    <property type="entry name" value="C-terminal domain of Ku80"/>
    <property type="match status" value="1"/>
</dbReference>
<keyword evidence="8" id="KW-0347">Helicase</keyword>
<dbReference type="InterPro" id="IPR006164">
    <property type="entry name" value="DNA_bd_Ku70/Ku80"/>
</dbReference>
<keyword evidence="9" id="KW-0067">ATP-binding</keyword>
<keyword evidence="10" id="KW-0779">Telomere</keyword>
<dbReference type="Gene3D" id="1.25.40.240">
    <property type="entry name" value="Ku, C-terminal domain"/>
    <property type="match status" value="1"/>
</dbReference>
<evidence type="ECO:0000256" key="13">
    <source>
        <dbReference type="ARBA" id="ARBA00023204"/>
    </source>
</evidence>
<dbReference type="Pfam" id="PF08785">
    <property type="entry name" value="Ku_PK_bind"/>
    <property type="match status" value="1"/>
</dbReference>
<proteinExistence type="inferred from homology"/>
<gene>
    <name evidence="18" type="ORF">BCV72DRAFT_46565</name>
</gene>
<evidence type="ECO:0000256" key="3">
    <source>
        <dbReference type="ARBA" id="ARBA00007726"/>
    </source>
</evidence>
<organism evidence="18">
    <name type="scientific">Rhizopus microsporus var. microsporus</name>
    <dbReference type="NCBI Taxonomy" id="86635"/>
    <lineage>
        <taxon>Eukaryota</taxon>
        <taxon>Fungi</taxon>
        <taxon>Fungi incertae sedis</taxon>
        <taxon>Mucoromycota</taxon>
        <taxon>Mucoromycotina</taxon>
        <taxon>Mucoromycetes</taxon>
        <taxon>Mucorales</taxon>
        <taxon>Mucorineae</taxon>
        <taxon>Rhizopodaceae</taxon>
        <taxon>Rhizopus</taxon>
    </lineage>
</organism>
<dbReference type="GO" id="GO:0003690">
    <property type="term" value="F:double-stranded DNA binding"/>
    <property type="evidence" value="ECO:0007669"/>
    <property type="project" value="TreeGrafter"/>
</dbReference>
<reference evidence="18" key="1">
    <citation type="journal article" date="2016" name="Proc. Natl. Acad. Sci. U.S.A.">
        <title>Lipid metabolic changes in an early divergent fungus govern the establishment of a mutualistic symbiosis with endobacteria.</title>
        <authorList>
            <person name="Lastovetsky O.A."/>
            <person name="Gaspar M.L."/>
            <person name="Mondo S.J."/>
            <person name="LaButti K.M."/>
            <person name="Sandor L."/>
            <person name="Grigoriev I.V."/>
            <person name="Henry S.A."/>
            <person name="Pawlowska T.E."/>
        </authorList>
    </citation>
    <scope>NUCLEOTIDE SEQUENCE [LARGE SCALE GENOMIC DNA]</scope>
    <source>
        <strain evidence="18">ATCC 52814</strain>
    </source>
</reference>
<dbReference type="InterPro" id="IPR036465">
    <property type="entry name" value="vWFA_dom_sf"/>
</dbReference>
<dbReference type="OrthoDB" id="30826at2759"/>
<evidence type="ECO:0000256" key="16">
    <source>
        <dbReference type="SAM" id="Phobius"/>
    </source>
</evidence>
<dbReference type="Proteomes" id="UP000242414">
    <property type="component" value="Unassembled WGS sequence"/>
</dbReference>
<evidence type="ECO:0000256" key="14">
    <source>
        <dbReference type="ARBA" id="ARBA00023242"/>
    </source>
</evidence>
<name>A0A1X0RCX1_RHIZD</name>
<protein>
    <recommendedName>
        <fullName evidence="4">ATP-dependent DNA helicase II subunit 2</fullName>
    </recommendedName>
    <alternativeName>
        <fullName evidence="15">ATP-dependent DNA helicase II subunit Ku80</fullName>
    </alternativeName>
</protein>
<sequence>MAQKRATVYILNVTESMSHYSENAFQKALDCITTSLEDKILSGRKTDFTSILLAGTPNTDNVCADQLDTPDQYQSISTLYPLQQTTLNILRQLIKIRPVSDSNIKVDVLDAVIVAIQMILAHCKKLKYEKCIAVFSNAKDPIDWRDYHDIAAVLRDNNIVMLFNGVDYHEYKDPMCTKEIETNYDFWIKLASQTPDGRVCHINETYEEINQIQVKEVRPTPSYRGYLYLGSPNRNHFLAISVFMYLRVKEVKMPISKKYSSLSQGPTHDVVPEKIYTVSNTGESKTDGIDTTEEEDYITVSKDELEKAYRFGKQVVKVSAEEEEYGKLKTKKELSILEFVPASTFRRYYLKGHPYIVSAGSYCSEESAVAISALAHALHETDTLALVRYVYKDDSAPKLGVLFPLFEKDISLLHYVELPFSEDVHPYTFPSPPKDISDDTKGSQLIDELIDTMDLNKLTDIHGNKYLDPNDTFNPIFWRVNRAIKVRALDPNAAIPELGKEFQVQYNTPDAFKESLMFTAARLQDHFQIKKGMIYLSILIGLLILFCIVEEKEKKRKYEQANDEASFKLTPIDELVQKNKQTKIQHPNGDVQNITINTPVDDFKAMVSNKEIDLVTKAVEQLGKIVVELVANSFGSQNYQKAIECLQVMRNTAAEEEEAKTFNATLSQLKGWCELSNKTSPRRQFWEMLKGNKLTLITQEESKDADVQQLTKDDALKFFDEEADSMEPMMLSTQEDAEDIFDVDDLLNQME</sequence>
<evidence type="ECO:0000256" key="12">
    <source>
        <dbReference type="ARBA" id="ARBA00023172"/>
    </source>
</evidence>
<evidence type="ECO:0000256" key="8">
    <source>
        <dbReference type="ARBA" id="ARBA00022806"/>
    </source>
</evidence>
<comment type="similarity">
    <text evidence="3">Belongs to the ku80 family.</text>
</comment>
<dbReference type="InterPro" id="IPR016194">
    <property type="entry name" value="SPOC-like_C_dom_sf"/>
</dbReference>
<dbReference type="VEuPathDB" id="FungiDB:BCV72DRAFT_46565"/>
<evidence type="ECO:0000256" key="6">
    <source>
        <dbReference type="ARBA" id="ARBA00022763"/>
    </source>
</evidence>
<accession>A0A1X0RCX1</accession>